<comment type="similarity">
    <text evidence="2">Belongs to the TspO/BZRP family.</text>
</comment>
<evidence type="ECO:0000256" key="5">
    <source>
        <dbReference type="ARBA" id="ARBA00023136"/>
    </source>
</evidence>
<dbReference type="Gene3D" id="1.20.1260.100">
    <property type="entry name" value="TspO/MBR protein"/>
    <property type="match status" value="1"/>
</dbReference>
<keyword evidence="5 6" id="KW-0472">Membrane</keyword>
<accession>A0A6C0BUN7</accession>
<dbReference type="GO" id="GO:0016020">
    <property type="term" value="C:membrane"/>
    <property type="evidence" value="ECO:0007669"/>
    <property type="project" value="UniProtKB-SubCell"/>
</dbReference>
<evidence type="ECO:0000256" key="1">
    <source>
        <dbReference type="ARBA" id="ARBA00004141"/>
    </source>
</evidence>
<feature type="transmembrane region" description="Helical" evidence="6">
    <location>
        <begin position="7"/>
        <end position="27"/>
    </location>
</feature>
<organism evidence="7">
    <name type="scientific">viral metagenome</name>
    <dbReference type="NCBI Taxonomy" id="1070528"/>
    <lineage>
        <taxon>unclassified sequences</taxon>
        <taxon>metagenomes</taxon>
        <taxon>organismal metagenomes</taxon>
    </lineage>
</organism>
<dbReference type="EMBL" id="MN739241">
    <property type="protein sequence ID" value="QHS95128.1"/>
    <property type="molecule type" value="Genomic_DNA"/>
</dbReference>
<reference evidence="7" key="1">
    <citation type="journal article" date="2020" name="Nature">
        <title>Giant virus diversity and host interactions through global metagenomics.</title>
        <authorList>
            <person name="Schulz F."/>
            <person name="Roux S."/>
            <person name="Paez-Espino D."/>
            <person name="Jungbluth S."/>
            <person name="Walsh D.A."/>
            <person name="Denef V.J."/>
            <person name="McMahon K.D."/>
            <person name="Konstantinidis K.T."/>
            <person name="Eloe-Fadrosh E.A."/>
            <person name="Kyrpides N.C."/>
            <person name="Woyke T."/>
        </authorList>
    </citation>
    <scope>NUCLEOTIDE SEQUENCE</scope>
    <source>
        <strain evidence="7">GVMAG-M-3300018428-16</strain>
    </source>
</reference>
<keyword evidence="3 6" id="KW-0812">Transmembrane</keyword>
<comment type="subcellular location">
    <subcellularLocation>
        <location evidence="1">Membrane</location>
        <topology evidence="1">Multi-pass membrane protein</topology>
    </subcellularLocation>
</comment>
<dbReference type="InterPro" id="IPR038330">
    <property type="entry name" value="TspO/MBR-related_sf"/>
</dbReference>
<evidence type="ECO:0008006" key="8">
    <source>
        <dbReference type="Google" id="ProtNLM"/>
    </source>
</evidence>
<dbReference type="InterPro" id="IPR004307">
    <property type="entry name" value="TspO_MBR"/>
</dbReference>
<feature type="transmembrane region" description="Helical" evidence="6">
    <location>
        <begin position="47"/>
        <end position="68"/>
    </location>
</feature>
<dbReference type="Pfam" id="PF03073">
    <property type="entry name" value="TspO_MBR"/>
    <property type="match status" value="1"/>
</dbReference>
<feature type="transmembrane region" description="Helical" evidence="6">
    <location>
        <begin position="113"/>
        <end position="131"/>
    </location>
</feature>
<evidence type="ECO:0000313" key="7">
    <source>
        <dbReference type="EMBL" id="QHS95128.1"/>
    </source>
</evidence>
<feature type="transmembrane region" description="Helical" evidence="6">
    <location>
        <begin position="143"/>
        <end position="164"/>
    </location>
</feature>
<evidence type="ECO:0000256" key="3">
    <source>
        <dbReference type="ARBA" id="ARBA00022692"/>
    </source>
</evidence>
<name>A0A6C0BUN7_9ZZZZ</name>
<evidence type="ECO:0000256" key="2">
    <source>
        <dbReference type="ARBA" id="ARBA00007524"/>
    </source>
</evidence>
<sequence>MLNIQPSIIKNIAISASPFLISLPFTVLDVNKFEKDNDKALWQPPGYVFGIVWPLLYISLFYMNYSILTNPKISEGLKKIIARDTLIESGLQGLWLYIFRFNEQVKGRTNNQYFFGMITLLSLLCFGVYRISILIKSEVRQYLYNYLPYFIWINFASILGYQLFMGITKKV</sequence>
<evidence type="ECO:0000256" key="4">
    <source>
        <dbReference type="ARBA" id="ARBA00022989"/>
    </source>
</evidence>
<evidence type="ECO:0000256" key="6">
    <source>
        <dbReference type="SAM" id="Phobius"/>
    </source>
</evidence>
<dbReference type="AlphaFoldDB" id="A0A6C0BUN7"/>
<proteinExistence type="inferred from homology"/>
<keyword evidence="4 6" id="KW-1133">Transmembrane helix</keyword>
<protein>
    <recommendedName>
        <fullName evidence="8">TspO/MBR family protein</fullName>
    </recommendedName>
</protein>